<keyword evidence="4 7" id="KW-0812">Transmembrane</keyword>
<keyword evidence="5 7" id="KW-1133">Transmembrane helix</keyword>
<accession>A0A7G5FFD7</accession>
<dbReference type="Pfam" id="PF09335">
    <property type="entry name" value="VTT_dom"/>
    <property type="match status" value="1"/>
</dbReference>
<dbReference type="GO" id="GO:0005886">
    <property type="term" value="C:plasma membrane"/>
    <property type="evidence" value="ECO:0007669"/>
    <property type="project" value="UniProtKB-SubCell"/>
</dbReference>
<proteinExistence type="inferred from homology"/>
<feature type="transmembrane region" description="Helical" evidence="7">
    <location>
        <begin position="203"/>
        <end position="224"/>
    </location>
</feature>
<dbReference type="PANTHER" id="PTHR12677:SF59">
    <property type="entry name" value="GOLGI APPARATUS MEMBRANE PROTEIN TVP38-RELATED"/>
    <property type="match status" value="1"/>
</dbReference>
<evidence type="ECO:0000256" key="7">
    <source>
        <dbReference type="RuleBase" id="RU366058"/>
    </source>
</evidence>
<dbReference type="PANTHER" id="PTHR12677">
    <property type="entry name" value="GOLGI APPARATUS MEMBRANE PROTEIN TVP38-RELATED"/>
    <property type="match status" value="1"/>
</dbReference>
<dbReference type="InterPro" id="IPR032816">
    <property type="entry name" value="VTT_dom"/>
</dbReference>
<dbReference type="InterPro" id="IPR015414">
    <property type="entry name" value="TMEM64"/>
</dbReference>
<feature type="transmembrane region" description="Helical" evidence="7">
    <location>
        <begin position="173"/>
        <end position="191"/>
    </location>
</feature>
<evidence type="ECO:0000313" key="10">
    <source>
        <dbReference type="Proteomes" id="UP000515570"/>
    </source>
</evidence>
<evidence type="ECO:0000256" key="2">
    <source>
        <dbReference type="ARBA" id="ARBA00008640"/>
    </source>
</evidence>
<dbReference type="EMBL" id="CP059833">
    <property type="protein sequence ID" value="QMV85328.1"/>
    <property type="molecule type" value="Genomic_DNA"/>
</dbReference>
<feature type="transmembrane region" description="Helical" evidence="7">
    <location>
        <begin position="141"/>
        <end position="161"/>
    </location>
</feature>
<dbReference type="Proteomes" id="UP000515570">
    <property type="component" value="Chromosome"/>
</dbReference>
<evidence type="ECO:0000256" key="1">
    <source>
        <dbReference type="ARBA" id="ARBA00004651"/>
    </source>
</evidence>
<keyword evidence="10" id="KW-1185">Reference proteome</keyword>
<dbReference type="RefSeq" id="WP_182386150.1">
    <property type="nucleotide sequence ID" value="NZ_CP059833.1"/>
</dbReference>
<feature type="transmembrane region" description="Helical" evidence="7">
    <location>
        <begin position="43"/>
        <end position="63"/>
    </location>
</feature>
<gene>
    <name evidence="9" type="ORF">HW450_00760</name>
</gene>
<name>A0A7G5FFD7_9CORY</name>
<evidence type="ECO:0000256" key="5">
    <source>
        <dbReference type="ARBA" id="ARBA00022989"/>
    </source>
</evidence>
<evidence type="ECO:0000256" key="3">
    <source>
        <dbReference type="ARBA" id="ARBA00022475"/>
    </source>
</evidence>
<keyword evidence="3 7" id="KW-1003">Cell membrane</keyword>
<keyword evidence="6 7" id="KW-0472">Membrane</keyword>
<reference evidence="9 10" key="1">
    <citation type="submission" date="2020-07" db="EMBL/GenBank/DDBJ databases">
        <title>non toxigenic Corynebacterium sp. nov from a clinical source.</title>
        <authorList>
            <person name="Bernier A.-M."/>
            <person name="Bernard K."/>
        </authorList>
    </citation>
    <scope>NUCLEOTIDE SEQUENCE [LARGE SCALE GENOMIC DNA]</scope>
    <source>
        <strain evidence="10">NML 93-0612</strain>
    </source>
</reference>
<protein>
    <recommendedName>
        <fullName evidence="7">TVP38/TMEM64 family membrane protein</fullName>
    </recommendedName>
</protein>
<organism evidence="9 10">
    <name type="scientific">Corynebacterium hindlerae</name>
    <dbReference type="NCBI Taxonomy" id="699041"/>
    <lineage>
        <taxon>Bacteria</taxon>
        <taxon>Bacillati</taxon>
        <taxon>Actinomycetota</taxon>
        <taxon>Actinomycetes</taxon>
        <taxon>Mycobacteriales</taxon>
        <taxon>Corynebacteriaceae</taxon>
        <taxon>Corynebacterium</taxon>
    </lineage>
</organism>
<feature type="domain" description="VTT" evidence="8">
    <location>
        <begin position="63"/>
        <end position="193"/>
    </location>
</feature>
<comment type="subcellular location">
    <subcellularLocation>
        <location evidence="1 7">Cell membrane</location>
        <topology evidence="1 7">Multi-pass membrane protein</topology>
    </subcellularLocation>
</comment>
<evidence type="ECO:0000259" key="8">
    <source>
        <dbReference type="Pfam" id="PF09335"/>
    </source>
</evidence>
<comment type="similarity">
    <text evidence="2 7">Belongs to the TVP38/TMEM64 family.</text>
</comment>
<evidence type="ECO:0000313" key="9">
    <source>
        <dbReference type="EMBL" id="QMV85328.1"/>
    </source>
</evidence>
<sequence length="230" mass="24729">MRTQGPPWWRICAFLAFLAAGIVLATTVQLPSITEMRQWVDSYGQWSIALFALLYVTVTQFPIPRTALTVSSGLLFGPALGIGIALLGTTLAALINITLVRALLGSDPEGSTADSWTSRLARTHRNHKALTKINQRLQHRGFFSIFCLRLIPGIPFSVLNYACAITPVKRKDFTLATLCGSAPSTIIGVLLGDSVALGENNHAALLLGTLFIIGVLGFTADLLLPVKSKT</sequence>
<evidence type="ECO:0000256" key="4">
    <source>
        <dbReference type="ARBA" id="ARBA00022692"/>
    </source>
</evidence>
<dbReference type="AlphaFoldDB" id="A0A7G5FFD7"/>
<feature type="transmembrane region" description="Helical" evidence="7">
    <location>
        <begin position="75"/>
        <end position="99"/>
    </location>
</feature>
<evidence type="ECO:0000256" key="6">
    <source>
        <dbReference type="ARBA" id="ARBA00023136"/>
    </source>
</evidence>